<evidence type="ECO:0000256" key="14">
    <source>
        <dbReference type="SAM" id="Phobius"/>
    </source>
</evidence>
<comment type="subcellular location">
    <subcellularLocation>
        <location evidence="1">Endoplasmic reticulum membrane</location>
        <topology evidence="1">Multi-pass membrane protein</topology>
    </subcellularLocation>
</comment>
<evidence type="ECO:0000256" key="7">
    <source>
        <dbReference type="ARBA" id="ARBA00022679"/>
    </source>
</evidence>
<feature type="transmembrane region" description="Helical" evidence="14">
    <location>
        <begin position="336"/>
        <end position="353"/>
    </location>
</feature>
<dbReference type="InterPro" id="IPR019012">
    <property type="entry name" value="RNA_cap_Gua-N2-MeTrfase"/>
</dbReference>
<evidence type="ECO:0000256" key="8">
    <source>
        <dbReference type="ARBA" id="ARBA00022692"/>
    </source>
</evidence>
<dbReference type="GO" id="GO:0005789">
    <property type="term" value="C:endoplasmic reticulum membrane"/>
    <property type="evidence" value="ECO:0007669"/>
    <property type="project" value="UniProtKB-SubCell"/>
</dbReference>
<protein>
    <recommendedName>
        <fullName evidence="5">Dol-P-Glc:Glc(2)Man(9)GlcNAc(2)-PP-Dol alpha-1,2-glucosyltransferase</fullName>
        <ecNumber evidence="4">2.4.1.256</ecNumber>
    </recommendedName>
</protein>
<dbReference type="EC" id="2.4.1.256" evidence="4"/>
<gene>
    <name evidence="15" type="ORF">PPENT_87.1.T0020526</name>
</gene>
<keyword evidence="16" id="KW-1185">Reference proteome</keyword>
<sequence length="663" mass="78721">MNESQKDLQHKLFVLEYPQNEFFMIQDQNVRITKKSFSCQMVSGISDDLPKQIQKFYKKRHFLFKKFNEGILLDEESWYSVIPEVMSSHITNKLKISSPESDIVDGFCGSGGLAIQLAQLFKTVICIDIDPIKINNITKNLEVYQSIARVIQMNFLEYSHNNQDLILIMCPLWGGLNYLHQPFDLNSMKPPLQELLTKGLQMTDKIVLQLPKNIDLLQLVNIFKNVTGKLRLKVKPLEVEMMFINDLYINYVVTIPYMDEEFHLDQMQHYLDSDFAYWNPKLTTPPMLYFLNYPFILLLSKMGFSTLIACRIINTFIYPIITFLVLSKSFQNKQKALLFSILPTIYFYNFLFYTDTLSITLLSLSFQLLQSKYYFISSIFSLCSVMSRQTNILWIVYICIKDYLDQNQIKLQFKDPRLSITFHLNALFNMILSDLRTIIRNYIYHICILILFIVFLYKNGGVVLGDKDNHQLVFHAAQIMYFMPVLFIYFPINWNTLFQYTQLSIKRLLLSRNAKFTYLIILIICLEIVHDWTYIHPFILSDNRHYVFYIWRRILSKDIYRYILCFIYALIIVILSRILIIRKEQTFQLILLFIFTTLSLIFSPLIEPRYFSIPLLFFYQHCQFAEQTLKKQITVFTLINCIIVYVFCEVKFSCDFPQCRFMF</sequence>
<evidence type="ECO:0000256" key="1">
    <source>
        <dbReference type="ARBA" id="ARBA00004477"/>
    </source>
</evidence>
<keyword evidence="11 14" id="KW-0472">Membrane</keyword>
<comment type="similarity">
    <text evidence="3">Belongs to the ALG10 glucosyltransferase family.</text>
</comment>
<comment type="pathway">
    <text evidence="2">Protein modification; protein glycosylation.</text>
</comment>
<dbReference type="GO" id="GO:0106073">
    <property type="term" value="F:dolichyl pyrophosphate Glc2Man9GlcNAc2 alpha-1,2-glucosyltransferase activity"/>
    <property type="evidence" value="ECO:0007669"/>
    <property type="project" value="UniProtKB-EC"/>
</dbReference>
<evidence type="ECO:0000256" key="2">
    <source>
        <dbReference type="ARBA" id="ARBA00004922"/>
    </source>
</evidence>
<dbReference type="OrthoDB" id="426583at2759"/>
<evidence type="ECO:0000256" key="4">
    <source>
        <dbReference type="ARBA" id="ARBA00011967"/>
    </source>
</evidence>
<dbReference type="GO" id="GO:0006488">
    <property type="term" value="P:dolichol-linked oligosaccharide biosynthetic process"/>
    <property type="evidence" value="ECO:0007669"/>
    <property type="project" value="InterPro"/>
</dbReference>
<feature type="transmembrane region" description="Helical" evidence="14">
    <location>
        <begin position="516"/>
        <end position="539"/>
    </location>
</feature>
<dbReference type="EMBL" id="CAJJDO010000002">
    <property type="protein sequence ID" value="CAD8133645.1"/>
    <property type="molecule type" value="Genomic_DNA"/>
</dbReference>
<evidence type="ECO:0000256" key="6">
    <source>
        <dbReference type="ARBA" id="ARBA00022676"/>
    </source>
</evidence>
<dbReference type="Proteomes" id="UP000689195">
    <property type="component" value="Unassembled WGS sequence"/>
</dbReference>
<dbReference type="PANTHER" id="PTHR12989">
    <property type="entry name" value="ALPHA-1,2-GLUCOSYLTRANSFERASE ALG10"/>
    <property type="match status" value="1"/>
</dbReference>
<keyword evidence="10 14" id="KW-1133">Transmembrane helix</keyword>
<evidence type="ECO:0000256" key="11">
    <source>
        <dbReference type="ARBA" id="ARBA00023136"/>
    </source>
</evidence>
<dbReference type="PANTHER" id="PTHR12989:SF10">
    <property type="entry name" value="DOL-P-GLC:GLC(2)MAN(9)GLCNAC(2)-PP-DOL ALPHA-1,2-GLUCOSYLTRANSFERASE-RELATED"/>
    <property type="match status" value="1"/>
</dbReference>
<organism evidence="15 16">
    <name type="scientific">Paramecium pentaurelia</name>
    <dbReference type="NCBI Taxonomy" id="43138"/>
    <lineage>
        <taxon>Eukaryota</taxon>
        <taxon>Sar</taxon>
        <taxon>Alveolata</taxon>
        <taxon>Ciliophora</taxon>
        <taxon>Intramacronucleata</taxon>
        <taxon>Oligohymenophorea</taxon>
        <taxon>Peniculida</taxon>
        <taxon>Parameciidae</taxon>
        <taxon>Paramecium</taxon>
    </lineage>
</organism>
<dbReference type="Pfam" id="PF04922">
    <property type="entry name" value="DIE2_ALG10"/>
    <property type="match status" value="1"/>
</dbReference>
<dbReference type="InterPro" id="IPR016900">
    <property type="entry name" value="Alg10"/>
</dbReference>
<keyword evidence="6" id="KW-0328">Glycosyltransferase</keyword>
<dbReference type="GO" id="GO:0008168">
    <property type="term" value="F:methyltransferase activity"/>
    <property type="evidence" value="ECO:0007669"/>
    <property type="project" value="InterPro"/>
</dbReference>
<feature type="transmembrane region" description="Helical" evidence="14">
    <location>
        <begin position="472"/>
        <end position="495"/>
    </location>
</feature>
<evidence type="ECO:0000256" key="12">
    <source>
        <dbReference type="ARBA" id="ARBA00044727"/>
    </source>
</evidence>
<name>A0A8S1S2B8_9CILI</name>
<evidence type="ECO:0000256" key="9">
    <source>
        <dbReference type="ARBA" id="ARBA00022824"/>
    </source>
</evidence>
<dbReference type="Pfam" id="PF09445">
    <property type="entry name" value="Methyltransf_15"/>
    <property type="match status" value="1"/>
</dbReference>
<reference evidence="15" key="1">
    <citation type="submission" date="2021-01" db="EMBL/GenBank/DDBJ databases">
        <authorList>
            <consortium name="Genoscope - CEA"/>
            <person name="William W."/>
        </authorList>
    </citation>
    <scope>NUCLEOTIDE SEQUENCE</scope>
</reference>
<feature type="transmembrane region" description="Helical" evidence="14">
    <location>
        <begin position="442"/>
        <end position="460"/>
    </location>
</feature>
<evidence type="ECO:0000313" key="15">
    <source>
        <dbReference type="EMBL" id="CAD8133645.1"/>
    </source>
</evidence>
<comment type="function">
    <text evidence="12">Dol-P-Glc:Glc(2)Man(9)GlcNAc(2)-PP-Dol alpha-1,2-glucosyltransferase that operates in the biosynthetic pathway of dolichol-linked oligosaccharides, the glycan precursors employed in protein asparagine (N)-glycosylation. The assembly of dolichol-linked oligosaccharides begins on the cytosolic side of the endoplasmic reticulum membrane and finishes in its lumen. The sequential addition of sugars to dolichol pyrophosphate produces dolichol-linked oligosaccharides containing fourteen sugars, including two GlcNAcs, nine mannoses and three glucoses. Once assembled, the oligosaccharide is transferred from the lipid to nascent proteins by oligosaccharyltransferases. In the lumen of the endoplasmic reticulum, adds the third and last glucose residue from dolichyl phosphate glucose (Dol-P-Glc) onto the lipid-linked oligosaccharide intermediate Glc(2)Man(9)GlcNAc(2)-PP-Dol to produce Glc(3)Man(9)GlcNAc(2)-PP-Dol.</text>
</comment>
<evidence type="ECO:0000256" key="10">
    <source>
        <dbReference type="ARBA" id="ARBA00022989"/>
    </source>
</evidence>
<keyword evidence="9" id="KW-0256">Endoplasmic reticulum</keyword>
<keyword evidence="8 14" id="KW-0812">Transmembrane</keyword>
<dbReference type="GO" id="GO:0036261">
    <property type="term" value="P:7-methylguanosine cap hypermethylation"/>
    <property type="evidence" value="ECO:0007669"/>
    <property type="project" value="InterPro"/>
</dbReference>
<evidence type="ECO:0000256" key="5">
    <source>
        <dbReference type="ARBA" id="ARBA00018512"/>
    </source>
</evidence>
<feature type="transmembrane region" description="Helical" evidence="14">
    <location>
        <begin position="373"/>
        <end position="400"/>
    </location>
</feature>
<feature type="transmembrane region" description="Helical" evidence="14">
    <location>
        <begin position="302"/>
        <end position="324"/>
    </location>
</feature>
<feature type="transmembrane region" description="Helical" evidence="14">
    <location>
        <begin position="587"/>
        <end position="606"/>
    </location>
</feature>
<evidence type="ECO:0000256" key="3">
    <source>
        <dbReference type="ARBA" id="ARBA00010600"/>
    </source>
</evidence>
<keyword evidence="7" id="KW-0808">Transferase</keyword>
<feature type="transmembrane region" description="Helical" evidence="14">
    <location>
        <begin position="633"/>
        <end position="652"/>
    </location>
</feature>
<proteinExistence type="inferred from homology"/>
<comment type="caution">
    <text evidence="15">The sequence shown here is derived from an EMBL/GenBank/DDBJ whole genome shotgun (WGS) entry which is preliminary data.</text>
</comment>
<dbReference type="AlphaFoldDB" id="A0A8S1S2B8"/>
<evidence type="ECO:0000313" key="16">
    <source>
        <dbReference type="Proteomes" id="UP000689195"/>
    </source>
</evidence>
<accession>A0A8S1S2B8</accession>
<evidence type="ECO:0000256" key="13">
    <source>
        <dbReference type="ARBA" id="ARBA00048064"/>
    </source>
</evidence>
<comment type="catalytic activity">
    <reaction evidence="13">
        <text>an alpha-D-Glc-(1-&gt;3)-alpha-D-Glc-(1-&gt;3)-alpha-D-Man-(1-&gt;2)-alpha-D-Man-(1-&gt;2)-alpha-D-Man-(1-&gt;3)-[alpha-D-Man-(1-&gt;2)-alpha-D-Man-(1-&gt;3)-[alpha-D-Man-(1-&gt;2)-alpha-D-Man-(1-&gt;6)]-alpha-D-Man-(1-&gt;6)]-beta-D-Man-(1-&gt;4)-beta-D-GlcNAc-(1-&gt;4)-alpha-D-GlcNAc-diphospho-di-trans,poly-cis-dolichol + a di-trans,poly-cis-dolichyl beta-D-glucosyl phosphate = a alpha-D-Glc-(1-&gt;2)-alpha-D-Glc-(1-&gt;3)-alpha-D-Glc-(1-&gt;3)-alpha-D-Man-(1-&gt;2)-alpha-D-Man-(1-&gt;2)-alpha-D-Man-(1-&gt;3)-[alpha-D-Man-(1-&gt;2)-alpha-D-Man-(1-&gt;3)-[alpha-D-Man-(1-&gt;2)-alpha-D-Man-(1-&gt;6)]-alpha-D-Man-(1-&gt;6)]-beta-D-Man-(1-&gt;4)-beta-D-GlcNAc-(1-&gt;4)-alpha-D-GlcNAc-diphospho-di-trans,poly-cis-dolichol + a di-trans,poly-cis-dolichyl phosphate + H(+)</text>
        <dbReference type="Rhea" id="RHEA:29543"/>
        <dbReference type="Rhea" id="RHEA-COMP:19498"/>
        <dbReference type="Rhea" id="RHEA-COMP:19502"/>
        <dbReference type="Rhea" id="RHEA-COMP:19512"/>
        <dbReference type="Rhea" id="RHEA-COMP:19522"/>
        <dbReference type="ChEBI" id="CHEBI:15378"/>
        <dbReference type="ChEBI" id="CHEBI:57525"/>
        <dbReference type="ChEBI" id="CHEBI:57683"/>
        <dbReference type="ChEBI" id="CHEBI:132522"/>
        <dbReference type="ChEBI" id="CHEBI:132523"/>
        <dbReference type="EC" id="2.4.1.256"/>
    </reaction>
    <physiologicalReaction direction="left-to-right" evidence="13">
        <dbReference type="Rhea" id="RHEA:29544"/>
    </physiologicalReaction>
</comment>
<feature type="transmembrane region" description="Helical" evidence="14">
    <location>
        <begin position="559"/>
        <end position="580"/>
    </location>
</feature>